<feature type="region of interest" description="Disordered" evidence="1">
    <location>
        <begin position="1"/>
        <end position="20"/>
    </location>
</feature>
<protein>
    <submittedName>
        <fullName evidence="2">Uncharacterized protein</fullName>
    </submittedName>
</protein>
<reference evidence="2" key="1">
    <citation type="submission" date="2020-11" db="EMBL/GenBank/DDBJ databases">
        <authorList>
            <consortium name="DOE Joint Genome Institute"/>
            <person name="Ahrendt S."/>
            <person name="Riley R."/>
            <person name="Andreopoulos W."/>
            <person name="Labutti K."/>
            <person name="Pangilinan J."/>
            <person name="Ruiz-Duenas F.J."/>
            <person name="Barrasa J.M."/>
            <person name="Sanchez-Garcia M."/>
            <person name="Camarero S."/>
            <person name="Miyauchi S."/>
            <person name="Serrano A."/>
            <person name="Linde D."/>
            <person name="Babiker R."/>
            <person name="Drula E."/>
            <person name="Ayuso-Fernandez I."/>
            <person name="Pacheco R."/>
            <person name="Padilla G."/>
            <person name="Ferreira P."/>
            <person name="Barriuso J."/>
            <person name="Kellner H."/>
            <person name="Castanera R."/>
            <person name="Alfaro M."/>
            <person name="Ramirez L."/>
            <person name="Pisabarro A.G."/>
            <person name="Kuo A."/>
            <person name="Tritt A."/>
            <person name="Lipzen A."/>
            <person name="He G."/>
            <person name="Yan M."/>
            <person name="Ng V."/>
            <person name="Cullen D."/>
            <person name="Martin F."/>
            <person name="Rosso M.-N."/>
            <person name="Henrissat B."/>
            <person name="Hibbett D."/>
            <person name="Martinez A.T."/>
            <person name="Grigoriev I.V."/>
        </authorList>
    </citation>
    <scope>NUCLEOTIDE SEQUENCE</scope>
    <source>
        <strain evidence="2">CBS 506.95</strain>
    </source>
</reference>
<keyword evidence="3" id="KW-1185">Reference proteome</keyword>
<dbReference type="Proteomes" id="UP000807306">
    <property type="component" value="Unassembled WGS sequence"/>
</dbReference>
<dbReference type="AlphaFoldDB" id="A0A9P6JM11"/>
<dbReference type="EMBL" id="MU157887">
    <property type="protein sequence ID" value="KAF9525199.1"/>
    <property type="molecule type" value="Genomic_DNA"/>
</dbReference>
<sequence>MALPAPTPGGHSESSSVVDSSTGLGLVGLKISDVARLTSVGYRARSTGVWKGDGGTKEDSGGWCEERKKGCRRASEYPMDSGLVACGIRAPAATRRAEENSVLFVASVVDAGTTATRRQSGEGATISDGWKNGLDDEEMHQVEVGEPSLS</sequence>
<evidence type="ECO:0000256" key="1">
    <source>
        <dbReference type="SAM" id="MobiDB-lite"/>
    </source>
</evidence>
<feature type="region of interest" description="Disordered" evidence="1">
    <location>
        <begin position="115"/>
        <end position="150"/>
    </location>
</feature>
<evidence type="ECO:0000313" key="2">
    <source>
        <dbReference type="EMBL" id="KAF9525199.1"/>
    </source>
</evidence>
<name>A0A9P6JM11_9AGAR</name>
<comment type="caution">
    <text evidence="2">The sequence shown here is derived from an EMBL/GenBank/DDBJ whole genome shotgun (WGS) entry which is preliminary data.</text>
</comment>
<evidence type="ECO:0000313" key="3">
    <source>
        <dbReference type="Proteomes" id="UP000807306"/>
    </source>
</evidence>
<proteinExistence type="predicted"/>
<gene>
    <name evidence="2" type="ORF">CPB83DRAFT_838317</name>
</gene>
<accession>A0A9P6JM11</accession>
<feature type="compositionally biased region" description="Low complexity" evidence="1">
    <location>
        <begin position="9"/>
        <end position="20"/>
    </location>
</feature>
<organism evidence="2 3">
    <name type="scientific">Crepidotus variabilis</name>
    <dbReference type="NCBI Taxonomy" id="179855"/>
    <lineage>
        <taxon>Eukaryota</taxon>
        <taxon>Fungi</taxon>
        <taxon>Dikarya</taxon>
        <taxon>Basidiomycota</taxon>
        <taxon>Agaricomycotina</taxon>
        <taxon>Agaricomycetes</taxon>
        <taxon>Agaricomycetidae</taxon>
        <taxon>Agaricales</taxon>
        <taxon>Agaricineae</taxon>
        <taxon>Crepidotaceae</taxon>
        <taxon>Crepidotus</taxon>
    </lineage>
</organism>